<accession>A0A4Y9YID0</accession>
<reference evidence="2 3" key="1">
    <citation type="submission" date="2019-01" db="EMBL/GenBank/DDBJ databases">
        <title>Genome sequencing of the rare red list fungi Fomitopsis rosea.</title>
        <authorList>
            <person name="Buettner E."/>
            <person name="Kellner H."/>
        </authorList>
    </citation>
    <scope>NUCLEOTIDE SEQUENCE [LARGE SCALE GENOMIC DNA]</scope>
    <source>
        <strain evidence="2 3">DSM 105464</strain>
    </source>
</reference>
<dbReference type="SUPFAM" id="SSF103473">
    <property type="entry name" value="MFS general substrate transporter"/>
    <property type="match status" value="1"/>
</dbReference>
<keyword evidence="1" id="KW-1133">Transmembrane helix</keyword>
<dbReference type="InterPro" id="IPR036259">
    <property type="entry name" value="MFS_trans_sf"/>
</dbReference>
<feature type="transmembrane region" description="Helical" evidence="1">
    <location>
        <begin position="97"/>
        <end position="116"/>
    </location>
</feature>
<feature type="transmembrane region" description="Helical" evidence="1">
    <location>
        <begin position="174"/>
        <end position="194"/>
    </location>
</feature>
<evidence type="ECO:0000313" key="2">
    <source>
        <dbReference type="EMBL" id="TFY62296.1"/>
    </source>
</evidence>
<keyword evidence="1" id="KW-0472">Membrane</keyword>
<name>A0A4Y9YID0_9APHY</name>
<dbReference type="EMBL" id="SEKV01000172">
    <property type="protein sequence ID" value="TFY62296.1"/>
    <property type="molecule type" value="Genomic_DNA"/>
</dbReference>
<dbReference type="Proteomes" id="UP000298390">
    <property type="component" value="Unassembled WGS sequence"/>
</dbReference>
<evidence type="ECO:0000313" key="3">
    <source>
        <dbReference type="Proteomes" id="UP000298390"/>
    </source>
</evidence>
<dbReference type="AlphaFoldDB" id="A0A4Y9YID0"/>
<feature type="transmembrane region" description="Helical" evidence="1">
    <location>
        <begin position="6"/>
        <end position="25"/>
    </location>
</feature>
<evidence type="ECO:0000256" key="1">
    <source>
        <dbReference type="SAM" id="Phobius"/>
    </source>
</evidence>
<gene>
    <name evidence="2" type="ORF">EVJ58_g3955</name>
</gene>
<feature type="transmembrane region" description="Helical" evidence="1">
    <location>
        <begin position="128"/>
        <end position="148"/>
    </location>
</feature>
<sequence length="253" mass="27583">MHDSALESWIVAFCTFGFAFSYGVFQDYYVNEKTSSSSNISCIGSLQIFFLFSMGLLSGKLFDQGYFHHIMISVSLLYVFSLMMLSIANPTRYYELLLAQGISGSSIGGAVYPIMLNQLFNHGVGFAWGVRAAAFMTLGMLIIANLTLSTRPPSAKERPPGGPKPQFSHALTDVPYMVALAAIFVGSWGLLFPYRNAGGNGDAFRGSCLVYEEQGAAESVKDLLARIIYGMEMAVIQTRITLLESAYAFAVVS</sequence>
<comment type="caution">
    <text evidence="2">The sequence shown here is derived from an EMBL/GenBank/DDBJ whole genome shotgun (WGS) entry which is preliminary data.</text>
</comment>
<proteinExistence type="predicted"/>
<keyword evidence="1" id="KW-0812">Transmembrane</keyword>
<feature type="transmembrane region" description="Helical" evidence="1">
    <location>
        <begin position="37"/>
        <end position="59"/>
    </location>
</feature>
<protein>
    <recommendedName>
        <fullName evidence="4">MFS transporter</fullName>
    </recommendedName>
</protein>
<organism evidence="2 3">
    <name type="scientific">Rhodofomes roseus</name>
    <dbReference type="NCBI Taxonomy" id="34475"/>
    <lineage>
        <taxon>Eukaryota</taxon>
        <taxon>Fungi</taxon>
        <taxon>Dikarya</taxon>
        <taxon>Basidiomycota</taxon>
        <taxon>Agaricomycotina</taxon>
        <taxon>Agaricomycetes</taxon>
        <taxon>Polyporales</taxon>
        <taxon>Rhodofomes</taxon>
    </lineage>
</organism>
<evidence type="ECO:0008006" key="4">
    <source>
        <dbReference type="Google" id="ProtNLM"/>
    </source>
</evidence>
<feature type="transmembrane region" description="Helical" evidence="1">
    <location>
        <begin position="65"/>
        <end position="85"/>
    </location>
</feature>